<keyword evidence="3" id="KW-1185">Reference proteome</keyword>
<dbReference type="Proteomes" id="UP001165060">
    <property type="component" value="Unassembled WGS sequence"/>
</dbReference>
<protein>
    <recommendedName>
        <fullName evidence="4">Armadillo-type protein</fullName>
    </recommendedName>
</protein>
<proteinExistence type="predicted"/>
<name>A0ABQ6MAW8_9STRA</name>
<dbReference type="InterPro" id="IPR011989">
    <property type="entry name" value="ARM-like"/>
</dbReference>
<dbReference type="Gene3D" id="1.25.10.10">
    <property type="entry name" value="Leucine-rich Repeat Variant"/>
    <property type="match status" value="1"/>
</dbReference>
<evidence type="ECO:0008006" key="4">
    <source>
        <dbReference type="Google" id="ProtNLM"/>
    </source>
</evidence>
<evidence type="ECO:0000313" key="3">
    <source>
        <dbReference type="Proteomes" id="UP001165060"/>
    </source>
</evidence>
<evidence type="ECO:0000313" key="2">
    <source>
        <dbReference type="EMBL" id="GMI22943.1"/>
    </source>
</evidence>
<dbReference type="SUPFAM" id="SSF48371">
    <property type="entry name" value="ARM repeat"/>
    <property type="match status" value="1"/>
</dbReference>
<dbReference type="EMBL" id="BRYB01003934">
    <property type="protein sequence ID" value="GMI22943.1"/>
    <property type="molecule type" value="Genomic_DNA"/>
</dbReference>
<sequence length="486" mass="51594">TQLQTRFLAYLQILSAFHLPYLTNLATSLLSCLHYLLSTQSSTSLSLIQDFTSAAGIPTILSLLSPSLSPPLSPLPLSCLQILILILPQSSRSVKEKLCSLNILSSLPPLLSSSPPPPPALVTAVGEVLVDLYAANPVNAVSISNCVSSLLSSPLAPPRHCAVQVLTALLRSGVMAGPTAEFVLPALPLCDTPDVIVRHEAVELLVLLLERGGENIRRVALGCAAVLHSTAAKKGGVVVLLKRILGAGDEGGKVEQVLLSTGIVEELLNVIVNQVHPDDTYFGCAAALALGSSAAFRTRLQTYVKHTQHLATLRLKPEMFITDLLADKEAIRYIRNKLTGKAVSLSEQKAARPKPATSNFFLTSTTTATAPAPPPTTTPKGEADIWDTTTTSISYKELMEKLISNSIPEMADAAAASVGHVFNDEPEHDEYVQHAPLMRTAYTMPRNAPAPRPPGNEGAGMGEGVGIVGSKVVHDIAFVDNFPVSR</sequence>
<organism evidence="2 3">
    <name type="scientific">Tetraparma gracilis</name>
    <dbReference type="NCBI Taxonomy" id="2962635"/>
    <lineage>
        <taxon>Eukaryota</taxon>
        <taxon>Sar</taxon>
        <taxon>Stramenopiles</taxon>
        <taxon>Ochrophyta</taxon>
        <taxon>Bolidophyceae</taxon>
        <taxon>Parmales</taxon>
        <taxon>Triparmaceae</taxon>
        <taxon>Tetraparma</taxon>
    </lineage>
</organism>
<feature type="non-terminal residue" evidence="2">
    <location>
        <position position="1"/>
    </location>
</feature>
<accession>A0ABQ6MAW8</accession>
<feature type="region of interest" description="Disordered" evidence="1">
    <location>
        <begin position="365"/>
        <end position="384"/>
    </location>
</feature>
<comment type="caution">
    <text evidence="2">The sequence shown here is derived from an EMBL/GenBank/DDBJ whole genome shotgun (WGS) entry which is preliminary data.</text>
</comment>
<reference evidence="2 3" key="1">
    <citation type="journal article" date="2023" name="Commun. Biol.">
        <title>Genome analysis of Parmales, the sister group of diatoms, reveals the evolutionary specialization of diatoms from phago-mixotrophs to photoautotrophs.</title>
        <authorList>
            <person name="Ban H."/>
            <person name="Sato S."/>
            <person name="Yoshikawa S."/>
            <person name="Yamada K."/>
            <person name="Nakamura Y."/>
            <person name="Ichinomiya M."/>
            <person name="Sato N."/>
            <person name="Blanc-Mathieu R."/>
            <person name="Endo H."/>
            <person name="Kuwata A."/>
            <person name="Ogata H."/>
        </authorList>
    </citation>
    <scope>NUCLEOTIDE SEQUENCE [LARGE SCALE GENOMIC DNA]</scope>
</reference>
<dbReference type="InterPro" id="IPR016024">
    <property type="entry name" value="ARM-type_fold"/>
</dbReference>
<evidence type="ECO:0000256" key="1">
    <source>
        <dbReference type="SAM" id="MobiDB-lite"/>
    </source>
</evidence>
<gene>
    <name evidence="2" type="ORF">TeGR_g13226</name>
</gene>